<keyword evidence="1" id="KW-0732">Signal</keyword>
<protein>
    <submittedName>
        <fullName evidence="2">Uncharacterized protein</fullName>
    </submittedName>
</protein>
<gene>
    <name evidence="2" type="ORF">CLV63_12050</name>
</gene>
<dbReference type="RefSeq" id="WP_106585585.1">
    <property type="nucleotide sequence ID" value="NZ_PYGA01000020.1"/>
</dbReference>
<dbReference type="Proteomes" id="UP000240542">
    <property type="component" value="Unassembled WGS sequence"/>
</dbReference>
<evidence type="ECO:0000313" key="3">
    <source>
        <dbReference type="Proteomes" id="UP000240542"/>
    </source>
</evidence>
<dbReference type="EMBL" id="PYGA01000020">
    <property type="protein sequence ID" value="PSK91324.1"/>
    <property type="molecule type" value="Genomic_DNA"/>
</dbReference>
<accession>A0A2P8D275</accession>
<proteinExistence type="predicted"/>
<dbReference type="AlphaFoldDB" id="A0A2P8D275"/>
<evidence type="ECO:0000256" key="1">
    <source>
        <dbReference type="SAM" id="SignalP"/>
    </source>
</evidence>
<reference evidence="2 3" key="1">
    <citation type="submission" date="2018-03" db="EMBL/GenBank/DDBJ databases">
        <title>Genomic Encyclopedia of Archaeal and Bacterial Type Strains, Phase II (KMG-II): from individual species to whole genera.</title>
        <authorList>
            <person name="Goeker M."/>
        </authorList>
    </citation>
    <scope>NUCLEOTIDE SEQUENCE [LARGE SCALE GENOMIC DNA]</scope>
    <source>
        <strain evidence="2 3">DSM 45312</strain>
    </source>
</reference>
<evidence type="ECO:0000313" key="2">
    <source>
        <dbReference type="EMBL" id="PSK91324.1"/>
    </source>
</evidence>
<name>A0A2P8D275_9ACTN</name>
<sequence>MTERQGTARPLCAFAALSASVLLLSGCTGADPAPAPKVGPRGDLPTTWLAATKSGPAPSGGLPVVDLASDETCALGWRPDIGGERAVVEGASTRTAHRIIVHQCTYDGPAAITAGVVRFEDGFALEADYEDMVAAGASQHPHGRQTIALLHRTHPDKRTEYLLKIADPKKQLAFDVRIEPPADDPDFDAAAAVALVMTAFD</sequence>
<keyword evidence="3" id="KW-1185">Reference proteome</keyword>
<feature type="signal peptide" evidence="1">
    <location>
        <begin position="1"/>
        <end position="30"/>
    </location>
</feature>
<comment type="caution">
    <text evidence="2">The sequence shown here is derived from an EMBL/GenBank/DDBJ whole genome shotgun (WGS) entry which is preliminary data.</text>
</comment>
<dbReference type="OrthoDB" id="1525146at2"/>
<dbReference type="PROSITE" id="PS51257">
    <property type="entry name" value="PROKAR_LIPOPROTEIN"/>
    <property type="match status" value="1"/>
</dbReference>
<organism evidence="2 3">
    <name type="scientific">Murinocardiopsis flavida</name>
    <dbReference type="NCBI Taxonomy" id="645275"/>
    <lineage>
        <taxon>Bacteria</taxon>
        <taxon>Bacillati</taxon>
        <taxon>Actinomycetota</taxon>
        <taxon>Actinomycetes</taxon>
        <taxon>Streptosporangiales</taxon>
        <taxon>Nocardiopsidaceae</taxon>
        <taxon>Murinocardiopsis</taxon>
    </lineage>
</organism>
<feature type="chain" id="PRO_5015118447" evidence="1">
    <location>
        <begin position="31"/>
        <end position="201"/>
    </location>
</feature>